<dbReference type="GO" id="GO:0004519">
    <property type="term" value="F:endonuclease activity"/>
    <property type="evidence" value="ECO:0007669"/>
    <property type="project" value="UniProtKB-KW"/>
</dbReference>
<dbReference type="GO" id="GO:0016779">
    <property type="term" value="F:nucleotidyltransferase activity"/>
    <property type="evidence" value="ECO:0007669"/>
    <property type="project" value="UniProtKB-KW"/>
</dbReference>
<keyword evidence="4" id="KW-0540">Nuclease</keyword>
<comment type="caution">
    <text evidence="12">The sequence shown here is derived from an EMBL/GenBank/DDBJ whole genome shotgun (WGS) entry which is preliminary data.</text>
</comment>
<keyword evidence="2" id="KW-0808">Transferase</keyword>
<evidence type="ECO:0000256" key="2">
    <source>
        <dbReference type="ARBA" id="ARBA00022679"/>
    </source>
</evidence>
<proteinExistence type="predicted"/>
<keyword evidence="7" id="KW-0238">DNA-binding</keyword>
<dbReference type="GO" id="GO:0006508">
    <property type="term" value="P:proteolysis"/>
    <property type="evidence" value="ECO:0007669"/>
    <property type="project" value="UniProtKB-KW"/>
</dbReference>
<accession>A0A816WMN4</accession>
<dbReference type="Gene3D" id="1.10.340.70">
    <property type="match status" value="1"/>
</dbReference>
<dbReference type="SUPFAM" id="SSF53098">
    <property type="entry name" value="Ribonuclease H-like"/>
    <property type="match status" value="1"/>
</dbReference>
<keyword evidence="6" id="KW-0378">Hydrolase</keyword>
<evidence type="ECO:0000313" key="13">
    <source>
        <dbReference type="EMBL" id="CAF4252360.1"/>
    </source>
</evidence>
<evidence type="ECO:0008006" key="15">
    <source>
        <dbReference type="Google" id="ProtNLM"/>
    </source>
</evidence>
<dbReference type="InterPro" id="IPR036397">
    <property type="entry name" value="RNaseH_sf"/>
</dbReference>
<feature type="domain" description="Reverse transcriptase" evidence="10">
    <location>
        <begin position="481"/>
        <end position="659"/>
    </location>
</feature>
<dbReference type="Pfam" id="PF00665">
    <property type="entry name" value="rve"/>
    <property type="match status" value="1"/>
</dbReference>
<evidence type="ECO:0000256" key="9">
    <source>
        <dbReference type="SAM" id="MobiDB-lite"/>
    </source>
</evidence>
<feature type="domain" description="Integrase catalytic" evidence="11">
    <location>
        <begin position="1031"/>
        <end position="1188"/>
    </location>
</feature>
<feature type="compositionally biased region" description="Low complexity" evidence="9">
    <location>
        <begin position="1270"/>
        <end position="1285"/>
    </location>
</feature>
<evidence type="ECO:0000256" key="7">
    <source>
        <dbReference type="ARBA" id="ARBA00023125"/>
    </source>
</evidence>
<evidence type="ECO:0000256" key="8">
    <source>
        <dbReference type="ARBA" id="ARBA00023268"/>
    </source>
</evidence>
<evidence type="ECO:0000256" key="5">
    <source>
        <dbReference type="ARBA" id="ARBA00022750"/>
    </source>
</evidence>
<dbReference type="Proteomes" id="UP000663842">
    <property type="component" value="Unassembled WGS sequence"/>
</dbReference>
<dbReference type="SUPFAM" id="SSF57756">
    <property type="entry name" value="Retrovirus zinc finger-like domains"/>
    <property type="match status" value="1"/>
</dbReference>
<dbReference type="Gene3D" id="3.30.70.270">
    <property type="match status" value="2"/>
</dbReference>
<dbReference type="CDD" id="cd09274">
    <property type="entry name" value="RNase_HI_RT_Ty3"/>
    <property type="match status" value="1"/>
</dbReference>
<dbReference type="FunFam" id="3.30.70.270:FF:000026">
    <property type="entry name" value="Transposon Ty3-G Gag-Pol polyprotein"/>
    <property type="match status" value="1"/>
</dbReference>
<evidence type="ECO:0000259" key="11">
    <source>
        <dbReference type="PROSITE" id="PS50994"/>
    </source>
</evidence>
<dbReference type="Pfam" id="PF17919">
    <property type="entry name" value="RT_RNaseH_2"/>
    <property type="match status" value="1"/>
</dbReference>
<dbReference type="Gene3D" id="3.30.420.10">
    <property type="entry name" value="Ribonuclease H-like superfamily/Ribonuclease H"/>
    <property type="match status" value="1"/>
</dbReference>
<dbReference type="InterPro" id="IPR050951">
    <property type="entry name" value="Retrovirus_Pol_polyprotein"/>
</dbReference>
<dbReference type="GO" id="GO:0015074">
    <property type="term" value="P:DNA integration"/>
    <property type="evidence" value="ECO:0007669"/>
    <property type="project" value="InterPro"/>
</dbReference>
<keyword evidence="5" id="KW-0064">Aspartyl protease</keyword>
<feature type="region of interest" description="Disordered" evidence="9">
    <location>
        <begin position="1267"/>
        <end position="1314"/>
    </location>
</feature>
<gene>
    <name evidence="13" type="ORF">UXM345_LOCUS30807</name>
    <name evidence="12" type="ORF">XDN619_LOCUS25953</name>
</gene>
<dbReference type="FunFam" id="1.10.340.70:FF:000003">
    <property type="entry name" value="Protein CBG25708"/>
    <property type="match status" value="1"/>
</dbReference>
<dbReference type="Pfam" id="PF00078">
    <property type="entry name" value="RVT_1"/>
    <property type="match status" value="1"/>
</dbReference>
<dbReference type="CDD" id="cd01647">
    <property type="entry name" value="RT_LTR"/>
    <property type="match status" value="1"/>
</dbReference>
<dbReference type="PANTHER" id="PTHR37984:SF5">
    <property type="entry name" value="PROTEIN NYNRIN-LIKE"/>
    <property type="match status" value="1"/>
</dbReference>
<dbReference type="InterPro" id="IPR043502">
    <property type="entry name" value="DNA/RNA_pol_sf"/>
</dbReference>
<dbReference type="InterPro" id="IPR012337">
    <property type="entry name" value="RNaseH-like_sf"/>
</dbReference>
<keyword evidence="3" id="KW-0548">Nucleotidyltransferase</keyword>
<dbReference type="SUPFAM" id="SSF56672">
    <property type="entry name" value="DNA/RNA polymerases"/>
    <property type="match status" value="1"/>
</dbReference>
<dbReference type="InterPro" id="IPR021109">
    <property type="entry name" value="Peptidase_aspartic_dom_sf"/>
</dbReference>
<dbReference type="Proteomes" id="UP000663887">
    <property type="component" value="Unassembled WGS sequence"/>
</dbReference>
<evidence type="ECO:0000313" key="14">
    <source>
        <dbReference type="Proteomes" id="UP000663887"/>
    </source>
</evidence>
<evidence type="ECO:0000256" key="6">
    <source>
        <dbReference type="ARBA" id="ARBA00022759"/>
    </source>
</evidence>
<dbReference type="Pfam" id="PF17921">
    <property type="entry name" value="Integrase_H2C2"/>
    <property type="match status" value="1"/>
</dbReference>
<evidence type="ECO:0000256" key="4">
    <source>
        <dbReference type="ARBA" id="ARBA00022722"/>
    </source>
</evidence>
<dbReference type="GO" id="GO:0004190">
    <property type="term" value="F:aspartic-type endopeptidase activity"/>
    <property type="evidence" value="ECO:0007669"/>
    <property type="project" value="UniProtKB-KW"/>
</dbReference>
<protein>
    <recommendedName>
        <fullName evidence="15">Reverse transcriptase</fullName>
    </recommendedName>
</protein>
<dbReference type="FunFam" id="3.10.20.370:FF:000001">
    <property type="entry name" value="Retrovirus-related Pol polyprotein from transposon 17.6-like protein"/>
    <property type="match status" value="1"/>
</dbReference>
<dbReference type="InterPro" id="IPR000477">
    <property type="entry name" value="RT_dom"/>
</dbReference>
<dbReference type="InterPro" id="IPR043128">
    <property type="entry name" value="Rev_trsase/Diguanyl_cyclase"/>
</dbReference>
<keyword evidence="8" id="KW-0511">Multifunctional enzyme</keyword>
<reference evidence="12" key="1">
    <citation type="submission" date="2021-02" db="EMBL/GenBank/DDBJ databases">
        <authorList>
            <person name="Nowell W R."/>
        </authorList>
    </citation>
    <scope>NUCLEOTIDE SEQUENCE</scope>
</reference>
<evidence type="ECO:0000313" key="12">
    <source>
        <dbReference type="EMBL" id="CAF2136671.1"/>
    </source>
</evidence>
<dbReference type="PROSITE" id="PS50994">
    <property type="entry name" value="INTEGRASE"/>
    <property type="match status" value="1"/>
</dbReference>
<keyword evidence="6" id="KW-0255">Endonuclease</keyword>
<dbReference type="SUPFAM" id="SSF50630">
    <property type="entry name" value="Acid proteases"/>
    <property type="match status" value="1"/>
</dbReference>
<dbReference type="SMART" id="SM00343">
    <property type="entry name" value="ZnF_C2HC"/>
    <property type="match status" value="2"/>
</dbReference>
<dbReference type="Gene3D" id="3.10.10.10">
    <property type="entry name" value="HIV Type 1 Reverse Transcriptase, subunit A, domain 1"/>
    <property type="match status" value="1"/>
</dbReference>
<dbReference type="GO" id="GO:0003677">
    <property type="term" value="F:DNA binding"/>
    <property type="evidence" value="ECO:0007669"/>
    <property type="project" value="UniProtKB-KW"/>
</dbReference>
<dbReference type="InterPro" id="IPR041588">
    <property type="entry name" value="Integrase_H2C2"/>
</dbReference>
<dbReference type="EMBL" id="CAJNRG010012014">
    <property type="protein sequence ID" value="CAF2136671.1"/>
    <property type="molecule type" value="Genomic_DNA"/>
</dbReference>
<dbReference type="InterPro" id="IPR001584">
    <property type="entry name" value="Integrase_cat-core"/>
</dbReference>
<keyword evidence="1" id="KW-0645">Protease</keyword>
<evidence type="ECO:0000256" key="3">
    <source>
        <dbReference type="ARBA" id="ARBA00022695"/>
    </source>
</evidence>
<organism evidence="12 14">
    <name type="scientific">Rotaria magnacalcarata</name>
    <dbReference type="NCBI Taxonomy" id="392030"/>
    <lineage>
        <taxon>Eukaryota</taxon>
        <taxon>Metazoa</taxon>
        <taxon>Spiralia</taxon>
        <taxon>Gnathifera</taxon>
        <taxon>Rotifera</taxon>
        <taxon>Eurotatoria</taxon>
        <taxon>Bdelloidea</taxon>
        <taxon>Philodinida</taxon>
        <taxon>Philodinidae</taxon>
        <taxon>Rotaria</taxon>
    </lineage>
</organism>
<sequence length="1314" mass="149406">MAKSNPTTTSTSAPTSTATFSSIPALHAFDSRSTTWQSYRDRINFYFKANRIVHEDDKKALFLWSVGDSTYSLLESLVSPRLLTDESSGFNDLVKLLDVHYDATKNIMTSTYDFYSCHQKPGQPFAEWKAELCEKLRYCGFTTSVLATKSQDRALRDMYVIGTNNPKIRQALLKEQDPDLEKAEKIIQIAERLEQDVLHFGNSCSVTNMSVAKIEQKKTYAVRSPLPVKASSKIIHPPCQSCGSTNHLRSNCKFREFVCNSCQRSGHLARVCRQNKQVKKPGKHIQTSSLKYITHRQQPSTGTATISLHVNGQDCTFEIDTGAYNTIVSTEIWKRLGSPRIRPSALRMECYSGQLLQIKGECNVNVDYEGHTYNLIMIVVHDAGSSLLGLQWIVAMQIDLNHIVHGSSYVQRTVHKIYNQTLLQEMLEQYKKVFDAGLGLCNKVQAHIQLKPNAVPKFFKPRPIAFAYLAGVKDEIQRNVEAGILERVDTATWAAPIVPIRKPNGKIRICGDFKVTINSQILIDQHPIPSIDELLTHLNNGEKFTKLDLSDAYLQVELDEESKKLVVINTPMGLFRYNRMPFGIANAPAIFQRLIEQVISGIPLCVAYLDDILITGVDEKAHFKTLDMVLSRLAAFGFKCNMDKCSFFQDEVSYLGYIISKHGKRPDQKRVEAIQNLPTPNDVKQLEAFVGKINYYGKFISNFSTVCAPLNRLRQKNVKWMWTLECQQAFNTLKQQLCEATTLVHFDAQLPLILATDASNYGIGAVIMHRYSDGAEKPIAHASKTLSVTEKNYSQIEKEALSIIYGVRKFHQYLAGRSFELITDHRPLLTIFNPAKGIPISTANRLQRWAISLMGYTYTIRYKPTRDHANADALSRLPAGPDDTFVDQEALQINYIQSQIMEEYPVDADLVQLATGKDEILQLVKKFTLTKWPNSFSKKQHPELIPYYNHRNELSVVNGCLLKDVQVIIPKALQHKILQLLHRAHLGTVKMKQLARGHCWWPQMDKEISSTTNSCHICVTSATMPKEEFKPWPEPSDVWSRVHMDFAGPIWGSKWFIMIDAKSRFPFVADMGSDTTAKALCAVLEQAIDWLGPPETLVSDNGPPFNSYEMKSFYNKYGIQHVTTAPYHPASNGIAERFVRSFKEGMMKEQKTLGTTKNVALRRVLRSYRWTPHTITGISPADRLLQRSIRTELVRLKPKLSKEKCTETKFYTGQLVWAVNPQLNKRPQWQAATVKRNLGSMVYEVQLENGQTWKRHQNQLRSRCELTDQSSDLDSLPEDLLNNNDQPIKPEVPRQSSPRYPRRNRKPPDRYVPT</sequence>
<dbReference type="InterPro" id="IPR036875">
    <property type="entry name" value="Znf_CCHC_sf"/>
</dbReference>
<name>A0A816WMN4_9BILA</name>
<dbReference type="EMBL" id="CAJOBF010008283">
    <property type="protein sequence ID" value="CAF4252360.1"/>
    <property type="molecule type" value="Genomic_DNA"/>
</dbReference>
<dbReference type="InterPro" id="IPR041577">
    <property type="entry name" value="RT_RNaseH_2"/>
</dbReference>
<dbReference type="InterPro" id="IPR001878">
    <property type="entry name" value="Znf_CCHC"/>
</dbReference>
<evidence type="ECO:0000256" key="1">
    <source>
        <dbReference type="ARBA" id="ARBA00022670"/>
    </source>
</evidence>
<dbReference type="GO" id="GO:0008270">
    <property type="term" value="F:zinc ion binding"/>
    <property type="evidence" value="ECO:0007669"/>
    <property type="project" value="InterPro"/>
</dbReference>
<dbReference type="PANTHER" id="PTHR37984">
    <property type="entry name" value="PROTEIN CBG26694"/>
    <property type="match status" value="1"/>
</dbReference>
<dbReference type="PROSITE" id="PS50878">
    <property type="entry name" value="RT_POL"/>
    <property type="match status" value="1"/>
</dbReference>
<dbReference type="Gene3D" id="4.10.60.10">
    <property type="entry name" value="Zinc finger, CCHC-type"/>
    <property type="match status" value="1"/>
</dbReference>
<evidence type="ECO:0000259" key="10">
    <source>
        <dbReference type="PROSITE" id="PS50878"/>
    </source>
</evidence>
<dbReference type="Gene3D" id="2.40.70.10">
    <property type="entry name" value="Acid Proteases"/>
    <property type="match status" value="1"/>
</dbReference>